<evidence type="ECO:0000256" key="1">
    <source>
        <dbReference type="SAM" id="MobiDB-lite"/>
    </source>
</evidence>
<reference evidence="3" key="1">
    <citation type="submission" date="2016-06" db="EMBL/GenBank/DDBJ databases">
        <title>First high quality genome sequence of Plasmodium coatneyi using continuous long reads from single molecule, real-time sequencing.</title>
        <authorList>
            <person name="Chien J.-T."/>
            <person name="Pakala S.B."/>
            <person name="Geraldo J.A."/>
            <person name="Lapp S.A."/>
            <person name="Barnwell J.W."/>
            <person name="Kissinger J.C."/>
            <person name="Galinski M.R."/>
            <person name="Humphrey J.C."/>
        </authorList>
    </citation>
    <scope>NUCLEOTIDE SEQUENCE [LARGE SCALE GENOMIC DNA]</scope>
    <source>
        <strain evidence="3">Hackeri</strain>
    </source>
</reference>
<dbReference type="EMBL" id="CP016251">
    <property type="protein sequence ID" value="ANQ10446.1"/>
    <property type="molecule type" value="Genomic_DNA"/>
</dbReference>
<feature type="compositionally biased region" description="Low complexity" evidence="1">
    <location>
        <begin position="67"/>
        <end position="81"/>
    </location>
</feature>
<proteinExistence type="predicted"/>
<dbReference type="Proteomes" id="UP000092716">
    <property type="component" value="Chromosome 13"/>
</dbReference>
<sequence>MVVVLDYSNYLEQIKTSYLTMHSHYGQRTRNTFCNEFGEEFQNGNISELDKLKCTVVPTRQHGERTATSGSSPSEGSNSATNNITPIVSSILGVATLPITTFFLYKYDLLPSWFRKQLKGRSRRKRSLERNLDYVLLSHIILLQHRCLTEGAEEEQTSEKDRIKEKMYPINVSPSSHD</sequence>
<evidence type="ECO:0000313" key="2">
    <source>
        <dbReference type="EMBL" id="ANQ10446.1"/>
    </source>
</evidence>
<dbReference type="GeneID" id="30911514"/>
<keyword evidence="3" id="KW-1185">Reference proteome</keyword>
<protein>
    <recommendedName>
        <fullName evidence="4">PIR Superfamily Protein</fullName>
    </recommendedName>
</protein>
<dbReference type="AlphaFoldDB" id="A0A1B1E5Z6"/>
<evidence type="ECO:0008006" key="4">
    <source>
        <dbReference type="Google" id="ProtNLM"/>
    </source>
</evidence>
<gene>
    <name evidence="2" type="ORF">PCOAH_00047830</name>
</gene>
<dbReference type="KEGG" id="pcot:PCOAH_00047830"/>
<organism evidence="2 3">
    <name type="scientific">Plasmodium coatneyi</name>
    <dbReference type="NCBI Taxonomy" id="208452"/>
    <lineage>
        <taxon>Eukaryota</taxon>
        <taxon>Sar</taxon>
        <taxon>Alveolata</taxon>
        <taxon>Apicomplexa</taxon>
        <taxon>Aconoidasida</taxon>
        <taxon>Haemosporida</taxon>
        <taxon>Plasmodiidae</taxon>
        <taxon>Plasmodium</taxon>
    </lineage>
</organism>
<accession>A0A1B1E5Z6</accession>
<dbReference type="VEuPathDB" id="PlasmoDB:PCOAH_00047830"/>
<name>A0A1B1E5Z6_9APIC</name>
<feature type="region of interest" description="Disordered" evidence="1">
    <location>
        <begin position="60"/>
        <end position="81"/>
    </location>
</feature>
<dbReference type="RefSeq" id="XP_019917141.1">
    <property type="nucleotide sequence ID" value="XM_020061566.1"/>
</dbReference>
<feature type="compositionally biased region" description="Basic and acidic residues" evidence="1">
    <location>
        <begin position="157"/>
        <end position="167"/>
    </location>
</feature>
<feature type="region of interest" description="Disordered" evidence="1">
    <location>
        <begin position="151"/>
        <end position="178"/>
    </location>
</feature>
<evidence type="ECO:0000313" key="3">
    <source>
        <dbReference type="Proteomes" id="UP000092716"/>
    </source>
</evidence>